<reference evidence="1" key="1">
    <citation type="submission" date="2018-02" db="EMBL/GenBank/DDBJ databases">
        <title>The genomes of Aspergillus section Nigri reveals drivers in fungal speciation.</title>
        <authorList>
            <consortium name="DOE Joint Genome Institute"/>
            <person name="Vesth T.C."/>
            <person name="Nybo J."/>
            <person name="Theobald S."/>
            <person name="Brandl J."/>
            <person name="Frisvad J.C."/>
            <person name="Nielsen K.F."/>
            <person name="Lyhne E.K."/>
            <person name="Kogle M.E."/>
            <person name="Kuo A."/>
            <person name="Riley R."/>
            <person name="Clum A."/>
            <person name="Nolan M."/>
            <person name="Lipzen A."/>
            <person name="Salamov A."/>
            <person name="Henrissat B."/>
            <person name="Wiebenga A."/>
            <person name="De vries R.P."/>
            <person name="Grigoriev I.V."/>
            <person name="Mortensen U.H."/>
            <person name="Andersen M.R."/>
            <person name="Baker S.E."/>
        </authorList>
    </citation>
    <scope>NUCLEOTIDE SEQUENCE</scope>
    <source>
        <strain evidence="1">CBS 121060</strain>
    </source>
</reference>
<evidence type="ECO:0000313" key="1">
    <source>
        <dbReference type="EMBL" id="RAH64615.1"/>
    </source>
</evidence>
<dbReference type="Proteomes" id="UP000249661">
    <property type="component" value="Unassembled WGS sequence"/>
</dbReference>
<dbReference type="EMBL" id="KZ825008">
    <property type="protein sequence ID" value="RAH64615.1"/>
    <property type="molecule type" value="Genomic_DNA"/>
</dbReference>
<evidence type="ECO:0000313" key="2">
    <source>
        <dbReference type="Proteomes" id="UP000249661"/>
    </source>
</evidence>
<gene>
    <name evidence="1" type="ORF">BO66DRAFT_443791</name>
</gene>
<protein>
    <submittedName>
        <fullName evidence="1">Uncharacterized protein</fullName>
    </submittedName>
</protein>
<proteinExistence type="predicted"/>
<sequence length="143" mass="16568">MAPASLQMYQDAQSQIRQLQAELQAERINSENEKRAEKLLRPFYKEVLEKKNPDNIVYSLSSIQEWLQTFFETVNLLPDKDANGYVSPQEMIEAAKGEKEEDLAAFFRYSDTNSDVRISFAEWVIVGFVCAEQETEYSRAEKN</sequence>
<organism evidence="1 2">
    <name type="scientific">Aspergillus aculeatinus CBS 121060</name>
    <dbReference type="NCBI Taxonomy" id="1448322"/>
    <lineage>
        <taxon>Eukaryota</taxon>
        <taxon>Fungi</taxon>
        <taxon>Dikarya</taxon>
        <taxon>Ascomycota</taxon>
        <taxon>Pezizomycotina</taxon>
        <taxon>Eurotiomycetes</taxon>
        <taxon>Eurotiomycetidae</taxon>
        <taxon>Eurotiales</taxon>
        <taxon>Aspergillaceae</taxon>
        <taxon>Aspergillus</taxon>
        <taxon>Aspergillus subgen. Circumdati</taxon>
    </lineage>
</organism>
<keyword evidence="2" id="KW-1185">Reference proteome</keyword>
<accession>A0ACD1GTC4</accession>
<name>A0ACD1GTC4_9EURO</name>